<accession>A0A5E4PXE2</accession>
<evidence type="ECO:0000313" key="2">
    <source>
        <dbReference type="Proteomes" id="UP000324832"/>
    </source>
</evidence>
<organism evidence="1 2">
    <name type="scientific">Leptidea sinapis</name>
    <dbReference type="NCBI Taxonomy" id="189913"/>
    <lineage>
        <taxon>Eukaryota</taxon>
        <taxon>Metazoa</taxon>
        <taxon>Ecdysozoa</taxon>
        <taxon>Arthropoda</taxon>
        <taxon>Hexapoda</taxon>
        <taxon>Insecta</taxon>
        <taxon>Pterygota</taxon>
        <taxon>Neoptera</taxon>
        <taxon>Endopterygota</taxon>
        <taxon>Lepidoptera</taxon>
        <taxon>Glossata</taxon>
        <taxon>Ditrysia</taxon>
        <taxon>Papilionoidea</taxon>
        <taxon>Pieridae</taxon>
        <taxon>Dismorphiinae</taxon>
        <taxon>Leptidea</taxon>
    </lineage>
</organism>
<dbReference type="Proteomes" id="UP000324832">
    <property type="component" value="Unassembled WGS sequence"/>
</dbReference>
<dbReference type="EMBL" id="FZQP02000848">
    <property type="protein sequence ID" value="VVC90680.1"/>
    <property type="molecule type" value="Genomic_DNA"/>
</dbReference>
<sequence length="137" mass="15290">MVIVRGVLYDLSLAGYVKNAEVMAENCPKEYFVATLPCMWRHSSSQKSNVTITANLGTLQINVDPSPTLNAPKNITGKATNFTTSQCCPEQSRRNCIKSTMSQDNISYLQAFERFPPVSKTYSDVTVNTEELMLTRK</sequence>
<gene>
    <name evidence="1" type="ORF">LSINAPIS_LOCUS3539</name>
</gene>
<evidence type="ECO:0000313" key="1">
    <source>
        <dbReference type="EMBL" id="VVC90680.1"/>
    </source>
</evidence>
<dbReference type="AlphaFoldDB" id="A0A5E4PXE2"/>
<protein>
    <submittedName>
        <fullName evidence="1">Uncharacterized protein</fullName>
    </submittedName>
</protein>
<keyword evidence="2" id="KW-1185">Reference proteome</keyword>
<reference evidence="1 2" key="1">
    <citation type="submission" date="2017-07" db="EMBL/GenBank/DDBJ databases">
        <authorList>
            <person name="Talla V."/>
            <person name="Backstrom N."/>
        </authorList>
    </citation>
    <scope>NUCLEOTIDE SEQUENCE [LARGE SCALE GENOMIC DNA]</scope>
</reference>
<name>A0A5E4PXE2_9NEOP</name>
<proteinExistence type="predicted"/>